<proteinExistence type="predicted"/>
<dbReference type="EMBL" id="JACHCF010000005">
    <property type="protein sequence ID" value="MBB5621597.1"/>
    <property type="molecule type" value="Genomic_DNA"/>
</dbReference>
<evidence type="ECO:0000313" key="1">
    <source>
        <dbReference type="EMBL" id="MBB5621597.1"/>
    </source>
</evidence>
<accession>A0A7W8YTP9</accession>
<dbReference type="Proteomes" id="UP000537718">
    <property type="component" value="Unassembled WGS sequence"/>
</dbReference>
<name>A0A7W8YTP9_9SPHI</name>
<comment type="caution">
    <text evidence="1">The sequence shown here is derived from an EMBL/GenBank/DDBJ whole genome shotgun (WGS) entry which is preliminary data.</text>
</comment>
<protein>
    <submittedName>
        <fullName evidence="1">Uncharacterized protein</fullName>
    </submittedName>
</protein>
<dbReference type="RefSeq" id="WP_183867551.1">
    <property type="nucleotide sequence ID" value="NZ_JACHCF010000005.1"/>
</dbReference>
<reference evidence="1 2" key="1">
    <citation type="submission" date="2020-08" db="EMBL/GenBank/DDBJ databases">
        <title>Genomic Encyclopedia of Type Strains, Phase IV (KMG-V): Genome sequencing to study the core and pangenomes of soil and plant-associated prokaryotes.</title>
        <authorList>
            <person name="Whitman W."/>
        </authorList>
    </citation>
    <scope>NUCLEOTIDE SEQUENCE [LARGE SCALE GENOMIC DNA]</scope>
    <source>
        <strain evidence="1 2">MP7CTX6</strain>
    </source>
</reference>
<organism evidence="1 2">
    <name type="scientific">Pedobacter cryoconitis</name>
    <dbReference type="NCBI Taxonomy" id="188932"/>
    <lineage>
        <taxon>Bacteria</taxon>
        <taxon>Pseudomonadati</taxon>
        <taxon>Bacteroidota</taxon>
        <taxon>Sphingobacteriia</taxon>
        <taxon>Sphingobacteriales</taxon>
        <taxon>Sphingobacteriaceae</taxon>
        <taxon>Pedobacter</taxon>
    </lineage>
</organism>
<dbReference type="AlphaFoldDB" id="A0A7W8YTP9"/>
<evidence type="ECO:0000313" key="2">
    <source>
        <dbReference type="Proteomes" id="UP000537718"/>
    </source>
</evidence>
<sequence length="253" mass="28958">MKKLIASSGGISISSNEALHVLQNQPAFMDDFNTVYDEVLKQVVKSINHLGFKLPGDADLDVLVHEITKSIRSTYKQLRKEELEICFANGIRGVYGEFMGLSVVSFEKFIIRYLASDYRIKLGKTLPKAELPSPSRELTRQDRINFAQKAYEKFKIAGSYDDLGNIIYNFLDSEKLIPFTTPEKFGILEQARQKEYQRLQNPASMEESRKFNKQIESLMSDHGHLIPKAKKIALNVFFKNLLSKETKDIPFIL</sequence>
<gene>
    <name evidence="1" type="ORF">HDE69_002658</name>
</gene>